<dbReference type="InterPro" id="IPR047215">
    <property type="entry name" value="Galactose_mutarotase-like"/>
</dbReference>
<reference evidence="4 5" key="1">
    <citation type="submission" date="2018-04" db="EMBL/GenBank/DDBJ databases">
        <title>Genomic Encyclopedia of Type Strains, Phase III (KMG-III): the genomes of soil and plant-associated and newly described type strains.</title>
        <authorList>
            <person name="Whitman W."/>
        </authorList>
    </citation>
    <scope>NUCLEOTIDE SEQUENCE [LARGE SCALE GENOMIC DNA]</scope>
    <source>
        <strain evidence="4 5">KA25</strain>
    </source>
</reference>
<dbReference type="Gene3D" id="2.70.98.10">
    <property type="match status" value="1"/>
</dbReference>
<dbReference type="CDD" id="cd09019">
    <property type="entry name" value="galactose_mutarotase_like"/>
    <property type="match status" value="1"/>
</dbReference>
<gene>
    <name evidence="4" type="ORF">C8J28_110139</name>
</gene>
<dbReference type="RefSeq" id="WP_108221195.1">
    <property type="nucleotide sequence ID" value="NZ_CP090022.1"/>
</dbReference>
<dbReference type="PANTHER" id="PTHR10091">
    <property type="entry name" value="ALDOSE-1-EPIMERASE"/>
    <property type="match status" value="1"/>
</dbReference>
<dbReference type="InterPro" id="IPR011013">
    <property type="entry name" value="Gal_mutarotase_sf_dom"/>
</dbReference>
<dbReference type="GO" id="GO:0030246">
    <property type="term" value="F:carbohydrate binding"/>
    <property type="evidence" value="ECO:0007669"/>
    <property type="project" value="InterPro"/>
</dbReference>
<name>A0A2T5K6H0_9RHOB</name>
<dbReference type="AlphaFoldDB" id="A0A2T5K6H0"/>
<dbReference type="GO" id="GO:0004034">
    <property type="term" value="F:aldose 1-epimerase activity"/>
    <property type="evidence" value="ECO:0007669"/>
    <property type="project" value="TreeGrafter"/>
</dbReference>
<dbReference type="OrthoDB" id="9779408at2"/>
<comment type="caution">
    <text evidence="4">The sequence shown here is derived from an EMBL/GenBank/DDBJ whole genome shotgun (WGS) entry which is preliminary data.</text>
</comment>
<evidence type="ECO:0000256" key="3">
    <source>
        <dbReference type="ARBA" id="ARBA00023277"/>
    </source>
</evidence>
<evidence type="ECO:0000313" key="5">
    <source>
        <dbReference type="Proteomes" id="UP000244060"/>
    </source>
</evidence>
<proteinExistence type="inferred from homology"/>
<keyword evidence="2" id="KW-0413">Isomerase</keyword>
<dbReference type="InterPro" id="IPR014718">
    <property type="entry name" value="GH-type_carb-bd"/>
</dbReference>
<evidence type="ECO:0000256" key="1">
    <source>
        <dbReference type="ARBA" id="ARBA00006206"/>
    </source>
</evidence>
<keyword evidence="5" id="KW-1185">Reference proteome</keyword>
<evidence type="ECO:0000256" key="2">
    <source>
        <dbReference type="ARBA" id="ARBA00023235"/>
    </source>
</evidence>
<comment type="similarity">
    <text evidence="1">Belongs to the aldose epimerase family.</text>
</comment>
<sequence>MTITRFGTAPDGRAVQRITLQAGRLRVALLDLGAILQDVRLAGIDWPLTAGAPELAAYLGPLRWFGAIVGPVANRIGGASARIGGRDVRFEPNEGPNLLHSGPQGFHGRLWQVVEVGSSRALLRLDLADGIDGFPGNRRIKAEFTLTPPATLRLVLTAVSDAPTLMNLANHSYWTLDPEPGIGGQHLRLAAGHWLPSADGLPTGEIRAAEGAFDLCSGRPLGPAEEIDHNFCLAHSPRTLTEVARLTGRSGVSLTLATTAPGLQVYTGRDIDSGEHAGHHGRPLRAFDALALEPQLWPDAPHHPAFPSIDLQPGALFRQETRFSFSA</sequence>
<evidence type="ECO:0000313" key="4">
    <source>
        <dbReference type="EMBL" id="PTR18014.1"/>
    </source>
</evidence>
<dbReference type="Proteomes" id="UP000244060">
    <property type="component" value="Unassembled WGS sequence"/>
</dbReference>
<keyword evidence="3" id="KW-0119">Carbohydrate metabolism</keyword>
<dbReference type="Pfam" id="PF01263">
    <property type="entry name" value="Aldose_epim"/>
    <property type="match status" value="1"/>
</dbReference>
<dbReference type="PANTHER" id="PTHR10091:SF49">
    <property type="entry name" value="ALDOSE 1-EPIMERASE"/>
    <property type="match status" value="1"/>
</dbReference>
<dbReference type="SUPFAM" id="SSF74650">
    <property type="entry name" value="Galactose mutarotase-like"/>
    <property type="match status" value="1"/>
</dbReference>
<accession>A0A2T5K6H0</accession>
<organism evidence="4 5">
    <name type="scientific">Cereibacter azotoformans</name>
    <dbReference type="NCBI Taxonomy" id="43057"/>
    <lineage>
        <taxon>Bacteria</taxon>
        <taxon>Pseudomonadati</taxon>
        <taxon>Pseudomonadota</taxon>
        <taxon>Alphaproteobacteria</taxon>
        <taxon>Rhodobacterales</taxon>
        <taxon>Paracoccaceae</taxon>
        <taxon>Cereibacter</taxon>
    </lineage>
</organism>
<protein>
    <submittedName>
        <fullName evidence="4">Aldose 1-epimerase</fullName>
    </submittedName>
</protein>
<dbReference type="EMBL" id="QAOT01000010">
    <property type="protein sequence ID" value="PTR18014.1"/>
    <property type="molecule type" value="Genomic_DNA"/>
</dbReference>
<dbReference type="GO" id="GO:0033499">
    <property type="term" value="P:galactose catabolic process via UDP-galactose, Leloir pathway"/>
    <property type="evidence" value="ECO:0007669"/>
    <property type="project" value="TreeGrafter"/>
</dbReference>
<dbReference type="GO" id="GO:0006006">
    <property type="term" value="P:glucose metabolic process"/>
    <property type="evidence" value="ECO:0007669"/>
    <property type="project" value="TreeGrafter"/>
</dbReference>
<dbReference type="InterPro" id="IPR008183">
    <property type="entry name" value="Aldose_1/G6P_1-epimerase"/>
</dbReference>